<reference evidence="2" key="1">
    <citation type="submission" date="2023-10" db="EMBL/GenBank/DDBJ databases">
        <title>Genome assembly of Pristionchus species.</title>
        <authorList>
            <person name="Yoshida K."/>
            <person name="Sommer R.J."/>
        </authorList>
    </citation>
    <scope>NUCLEOTIDE SEQUENCE</scope>
    <source>
        <strain evidence="2">RS5133</strain>
    </source>
</reference>
<sequence>MSSCFRHPQECDREDGGGRRKQVSIAYDHVGTVVADGTPEARQQRECANNESASHHPTLLTSVQESRVHFSFHDTILAYVVTDRRVTTDVLQRPIATTRYHDFFTSNVHFSIDI</sequence>
<accession>A0AAV5VBQ4</accession>
<gene>
    <name evidence="2" type="ORF">PFISCL1PPCAC_8413</name>
</gene>
<evidence type="ECO:0000313" key="2">
    <source>
        <dbReference type="EMBL" id="GMT17116.1"/>
    </source>
</evidence>
<name>A0AAV5VBQ4_9BILA</name>
<comment type="caution">
    <text evidence="2">The sequence shown here is derived from an EMBL/GenBank/DDBJ whole genome shotgun (WGS) entry which is preliminary data.</text>
</comment>
<protein>
    <submittedName>
        <fullName evidence="2">Uncharacterized protein</fullName>
    </submittedName>
</protein>
<feature type="region of interest" description="Disordered" evidence="1">
    <location>
        <begin position="1"/>
        <end position="20"/>
    </location>
</feature>
<dbReference type="Proteomes" id="UP001432322">
    <property type="component" value="Unassembled WGS sequence"/>
</dbReference>
<dbReference type="EMBL" id="BTSY01000003">
    <property type="protein sequence ID" value="GMT17116.1"/>
    <property type="molecule type" value="Genomic_DNA"/>
</dbReference>
<dbReference type="AlphaFoldDB" id="A0AAV5VBQ4"/>
<feature type="non-terminal residue" evidence="2">
    <location>
        <position position="114"/>
    </location>
</feature>
<evidence type="ECO:0000256" key="1">
    <source>
        <dbReference type="SAM" id="MobiDB-lite"/>
    </source>
</evidence>
<feature type="compositionally biased region" description="Basic and acidic residues" evidence="1">
    <location>
        <begin position="7"/>
        <end position="18"/>
    </location>
</feature>
<organism evidence="2 3">
    <name type="scientific">Pristionchus fissidentatus</name>
    <dbReference type="NCBI Taxonomy" id="1538716"/>
    <lineage>
        <taxon>Eukaryota</taxon>
        <taxon>Metazoa</taxon>
        <taxon>Ecdysozoa</taxon>
        <taxon>Nematoda</taxon>
        <taxon>Chromadorea</taxon>
        <taxon>Rhabditida</taxon>
        <taxon>Rhabditina</taxon>
        <taxon>Diplogasteromorpha</taxon>
        <taxon>Diplogasteroidea</taxon>
        <taxon>Neodiplogasteridae</taxon>
        <taxon>Pristionchus</taxon>
    </lineage>
</organism>
<keyword evidence="3" id="KW-1185">Reference proteome</keyword>
<proteinExistence type="predicted"/>
<evidence type="ECO:0000313" key="3">
    <source>
        <dbReference type="Proteomes" id="UP001432322"/>
    </source>
</evidence>